<keyword evidence="1" id="KW-0812">Transmembrane</keyword>
<keyword evidence="2" id="KW-0645">Protease</keyword>
<evidence type="ECO:0000313" key="3">
    <source>
        <dbReference type="Proteomes" id="UP000054396"/>
    </source>
</evidence>
<dbReference type="GO" id="GO:0010468">
    <property type="term" value="P:regulation of gene expression"/>
    <property type="evidence" value="ECO:0007669"/>
    <property type="project" value="InterPro"/>
</dbReference>
<dbReference type="GO" id="GO:0004177">
    <property type="term" value="F:aminopeptidase activity"/>
    <property type="evidence" value="ECO:0007669"/>
    <property type="project" value="UniProtKB-KW"/>
</dbReference>
<feature type="transmembrane region" description="Helical" evidence="1">
    <location>
        <begin position="12"/>
        <end position="28"/>
    </location>
</feature>
<dbReference type="EMBL" id="LPXO01000002">
    <property type="protein sequence ID" value="KUF11772.1"/>
    <property type="molecule type" value="Genomic_DNA"/>
</dbReference>
<dbReference type="InterPro" id="IPR007820">
    <property type="entry name" value="AbrB_fam"/>
</dbReference>
<feature type="transmembrane region" description="Helical" evidence="1">
    <location>
        <begin position="301"/>
        <end position="324"/>
    </location>
</feature>
<feature type="transmembrane region" description="Helical" evidence="1">
    <location>
        <begin position="195"/>
        <end position="211"/>
    </location>
</feature>
<keyword evidence="2" id="KW-0378">Hydrolase</keyword>
<feature type="transmembrane region" description="Helical" evidence="1">
    <location>
        <begin position="243"/>
        <end position="261"/>
    </location>
</feature>
<name>A0A0W7WMF3_9RHOB</name>
<organism evidence="2 3">
    <name type="scientific">Pseudoponticoccus marisrubri</name>
    <dbReference type="NCBI Taxonomy" id="1685382"/>
    <lineage>
        <taxon>Bacteria</taxon>
        <taxon>Pseudomonadati</taxon>
        <taxon>Pseudomonadota</taxon>
        <taxon>Alphaproteobacteria</taxon>
        <taxon>Rhodobacterales</taxon>
        <taxon>Roseobacteraceae</taxon>
        <taxon>Pseudoponticoccus</taxon>
    </lineage>
</organism>
<dbReference type="Pfam" id="PF05145">
    <property type="entry name" value="AbrB"/>
    <property type="match status" value="1"/>
</dbReference>
<dbReference type="Proteomes" id="UP000054396">
    <property type="component" value="Unassembled WGS sequence"/>
</dbReference>
<dbReference type="NCBIfam" id="TIGR03082">
    <property type="entry name" value="Gneg_AbrB_dup"/>
    <property type="match status" value="1"/>
</dbReference>
<feature type="transmembrane region" description="Helical" evidence="1">
    <location>
        <begin position="273"/>
        <end position="295"/>
    </location>
</feature>
<evidence type="ECO:0000256" key="1">
    <source>
        <dbReference type="SAM" id="Phobius"/>
    </source>
</evidence>
<dbReference type="OrthoDB" id="7157734at2"/>
<feature type="transmembrane region" description="Helical" evidence="1">
    <location>
        <begin position="95"/>
        <end position="115"/>
    </location>
</feature>
<keyword evidence="2" id="KW-0031">Aminopeptidase</keyword>
<dbReference type="PANTHER" id="PTHR38457">
    <property type="entry name" value="REGULATOR ABRB-RELATED"/>
    <property type="match status" value="1"/>
</dbReference>
<gene>
    <name evidence="2" type="ORF">AVJ23_04080</name>
</gene>
<protein>
    <submittedName>
        <fullName evidence="2">Aminopeptidase</fullName>
    </submittedName>
</protein>
<proteinExistence type="predicted"/>
<dbReference type="GO" id="GO:0016020">
    <property type="term" value="C:membrane"/>
    <property type="evidence" value="ECO:0007669"/>
    <property type="project" value="InterPro"/>
</dbReference>
<keyword evidence="1" id="KW-1133">Transmembrane helix</keyword>
<keyword evidence="3" id="KW-1185">Reference proteome</keyword>
<dbReference type="PANTHER" id="PTHR38457:SF1">
    <property type="entry name" value="REGULATOR ABRB-RELATED"/>
    <property type="match status" value="1"/>
</dbReference>
<reference evidence="2 3" key="1">
    <citation type="submission" date="2015-12" db="EMBL/GenBank/DDBJ databases">
        <authorList>
            <person name="Shamseldin A."/>
            <person name="Moawad H."/>
            <person name="Abd El-Rahim W.M."/>
            <person name="Sadowsky M.J."/>
        </authorList>
    </citation>
    <scope>NUCLEOTIDE SEQUENCE [LARGE SCALE GENOMIC DNA]</scope>
    <source>
        <strain evidence="2 3">SJ5A-1</strain>
    </source>
</reference>
<dbReference type="PIRSF" id="PIRSF038991">
    <property type="entry name" value="Protein_AbrB"/>
    <property type="match status" value="1"/>
</dbReference>
<dbReference type="InterPro" id="IPR017516">
    <property type="entry name" value="AbrB_dup"/>
</dbReference>
<evidence type="ECO:0000313" key="2">
    <source>
        <dbReference type="EMBL" id="KUF11772.1"/>
    </source>
</evidence>
<dbReference type="STRING" id="1685382.AVJ23_04080"/>
<comment type="caution">
    <text evidence="2">The sequence shown here is derived from an EMBL/GenBank/DDBJ whole genome shotgun (WGS) entry which is preliminary data.</text>
</comment>
<sequence length="364" mass="37373">MQIDFPPARDIVLTGLIITLGAAGGAVAEQLGTPMPWMLGALFVSALLVTVIRPAPLDSYRFPMGFRTFFVGLIGVMIGTQVTAELVDLAAKLPLTIAALALFVVAAHAGNVAIFRRVGGYDRATAFYSGTPGGLMESIVLGEAAGADTRILTVQQFLRIILVIVLVPTGLSLWLGQPVGSAAGGVAATAPVDPGSLLLILATAALGLAGAQRIRLPAAQLTGPLLLAGLATMTGLLDLHLPGWMIAAAQVVIGVSLGLRFQGVDGALLRRSLGLSCLSVAFMLVLGGTFALILLPLTGIPFLHLFISFAPGGVTEMSVIALSLAANPALVSLHHVIRILMTVVELSLAARLFGLDSKAQDGAG</sequence>
<accession>A0A0W7WMF3</accession>
<feature type="transmembrane region" description="Helical" evidence="1">
    <location>
        <begin position="218"/>
        <end position="237"/>
    </location>
</feature>
<feature type="transmembrane region" description="Helical" evidence="1">
    <location>
        <begin position="64"/>
        <end position="83"/>
    </location>
</feature>
<dbReference type="RefSeq" id="WP_058860890.1">
    <property type="nucleotide sequence ID" value="NZ_LPXO01000002.1"/>
</dbReference>
<feature type="transmembrane region" description="Helical" evidence="1">
    <location>
        <begin position="34"/>
        <end position="52"/>
    </location>
</feature>
<dbReference type="AlphaFoldDB" id="A0A0W7WMF3"/>
<keyword evidence="1" id="KW-0472">Membrane</keyword>
<feature type="transmembrane region" description="Helical" evidence="1">
    <location>
        <begin position="157"/>
        <end position="175"/>
    </location>
</feature>